<dbReference type="CDD" id="cd21124">
    <property type="entry name" value="SPASM_CteB-like"/>
    <property type="match status" value="1"/>
</dbReference>
<proteinExistence type="predicted"/>
<dbReference type="Pfam" id="PF13353">
    <property type="entry name" value="Fer4_12"/>
    <property type="match status" value="1"/>
</dbReference>
<evidence type="ECO:0000256" key="1">
    <source>
        <dbReference type="ARBA" id="ARBA00001966"/>
    </source>
</evidence>
<evidence type="ECO:0000256" key="5">
    <source>
        <dbReference type="ARBA" id="ARBA00023014"/>
    </source>
</evidence>
<keyword evidence="5" id="KW-0411">Iron-sulfur</keyword>
<feature type="domain" description="Radical SAM core" evidence="6">
    <location>
        <begin position="117"/>
        <end position="348"/>
    </location>
</feature>
<dbReference type="InterPro" id="IPR047602">
    <property type="entry name" value="SPASM_CteB-like"/>
</dbReference>
<keyword evidence="3" id="KW-0479">Metal-binding</keyword>
<dbReference type="AlphaFoldDB" id="A0A6P1TMX9"/>
<dbReference type="Gene3D" id="3.20.20.70">
    <property type="entry name" value="Aldolase class I"/>
    <property type="match status" value="1"/>
</dbReference>
<evidence type="ECO:0000313" key="7">
    <source>
        <dbReference type="EMBL" id="QHQ61196.1"/>
    </source>
</evidence>
<dbReference type="InterPro" id="IPR013785">
    <property type="entry name" value="Aldolase_TIM"/>
</dbReference>
<dbReference type="Proteomes" id="UP000464314">
    <property type="component" value="Chromosome"/>
</dbReference>
<dbReference type="InterPro" id="IPR024025">
    <property type="entry name" value="SCIFF_rSAM_maturase"/>
</dbReference>
<dbReference type="EMBL" id="CP048000">
    <property type="protein sequence ID" value="QHQ61196.1"/>
    <property type="molecule type" value="Genomic_DNA"/>
</dbReference>
<accession>A0A6P1TMX9</accession>
<dbReference type="PANTHER" id="PTHR43273:SF8">
    <property type="entry name" value="RADICAL SAM DOMAIN PROTEIN"/>
    <property type="match status" value="1"/>
</dbReference>
<dbReference type="NCBIfam" id="TIGR03974">
    <property type="entry name" value="rSAM_six_Cys"/>
    <property type="match status" value="1"/>
</dbReference>
<comment type="cofactor">
    <cofactor evidence="1">
        <name>[4Fe-4S] cluster</name>
        <dbReference type="ChEBI" id="CHEBI:49883"/>
    </cofactor>
</comment>
<dbReference type="InterPro" id="IPR058240">
    <property type="entry name" value="rSAM_sf"/>
</dbReference>
<evidence type="ECO:0000256" key="4">
    <source>
        <dbReference type="ARBA" id="ARBA00023004"/>
    </source>
</evidence>
<keyword evidence="8" id="KW-1185">Reference proteome</keyword>
<dbReference type="NCBIfam" id="TIGR04085">
    <property type="entry name" value="rSAM_more_4Fe4S"/>
    <property type="match status" value="1"/>
</dbReference>
<keyword evidence="4" id="KW-0408">Iron</keyword>
<dbReference type="GO" id="GO:0016491">
    <property type="term" value="F:oxidoreductase activity"/>
    <property type="evidence" value="ECO:0007669"/>
    <property type="project" value="InterPro"/>
</dbReference>
<dbReference type="SUPFAM" id="SSF102114">
    <property type="entry name" value="Radical SAM enzymes"/>
    <property type="match status" value="1"/>
</dbReference>
<dbReference type="SFLD" id="SFLDG01067">
    <property type="entry name" value="SPASM/twitch_domain_containing"/>
    <property type="match status" value="1"/>
</dbReference>
<keyword evidence="2" id="KW-0949">S-adenosyl-L-methionine</keyword>
<dbReference type="CDD" id="cd01335">
    <property type="entry name" value="Radical_SAM"/>
    <property type="match status" value="1"/>
</dbReference>
<evidence type="ECO:0000256" key="3">
    <source>
        <dbReference type="ARBA" id="ARBA00022723"/>
    </source>
</evidence>
<sequence>MVHQYKNNGYNIVLDVNSGMVHVVDDLAYDIIAVYNTIDQNKSKKFSDIKKEEVINEIIRKYHRSEYSRLFGSESDEEEVKTAVLEALNDIEELIKDGALFTEDIYENYISEFKSRQTVVKALCLHIAHDCNLACRYCFAEEGEYQGRRALMSYEVGKQALDFLIQNSGNRKNLEVDFFGGEPLMNFDVVKRLVVYGREQEKLHNKKFRFTLTTNGILLNDEIMEFANQEMSNMVLSIDGRKEINDRMRPSRNGKGSYDVIVPKFLKFADSRKQTNYYVRGTFTHNNLDFAEDVKHLAELGFKQISVEPVVSLPEEPYAITEADIPKIFEEYDKLARYMLEKKKEGKEFNFFHFMIDLSGGPCVAKRLSGCGSGTEYLAVTPWGDLYPCHQFVGEDNYLMGNVYEGVKKADLRDEFKCCNVYAKDKCKECFARFYCSGGCAANSFKFHGNILDTYDIGCELQKKRVECAIMLKAAEAELE</sequence>
<dbReference type="SFLD" id="SFLDG01386">
    <property type="entry name" value="main_SPASM_domain-containing"/>
    <property type="match status" value="1"/>
</dbReference>
<organism evidence="7 8">
    <name type="scientific">Anaerocolumna sedimenticola</name>
    <dbReference type="NCBI Taxonomy" id="2696063"/>
    <lineage>
        <taxon>Bacteria</taxon>
        <taxon>Bacillati</taxon>
        <taxon>Bacillota</taxon>
        <taxon>Clostridia</taxon>
        <taxon>Lachnospirales</taxon>
        <taxon>Lachnospiraceae</taxon>
        <taxon>Anaerocolumna</taxon>
    </lineage>
</organism>
<evidence type="ECO:0000259" key="6">
    <source>
        <dbReference type="PROSITE" id="PS51918"/>
    </source>
</evidence>
<name>A0A6P1TMX9_9FIRM</name>
<dbReference type="SFLD" id="SFLDS00029">
    <property type="entry name" value="Radical_SAM"/>
    <property type="match status" value="1"/>
</dbReference>
<dbReference type="KEGG" id="anr:Ana3638_10775"/>
<evidence type="ECO:0000256" key="2">
    <source>
        <dbReference type="ARBA" id="ARBA00022691"/>
    </source>
</evidence>
<protein>
    <submittedName>
        <fullName evidence="7">Thioether cross-link-forming SCIFF peptide maturase</fullName>
    </submittedName>
</protein>
<dbReference type="InterPro" id="IPR023885">
    <property type="entry name" value="4Fe4S-binding_SPASM_dom"/>
</dbReference>
<reference evidence="7 8" key="1">
    <citation type="submission" date="2020-01" db="EMBL/GenBank/DDBJ databases">
        <title>Genome analysis of Anaerocolumna sp. CBA3638.</title>
        <authorList>
            <person name="Kim J."/>
            <person name="Roh S.W."/>
        </authorList>
    </citation>
    <scope>NUCLEOTIDE SEQUENCE [LARGE SCALE GENOMIC DNA]</scope>
    <source>
        <strain evidence="7 8">CBA3638</strain>
    </source>
</reference>
<dbReference type="PROSITE" id="PS51918">
    <property type="entry name" value="RADICAL_SAM"/>
    <property type="match status" value="1"/>
</dbReference>
<dbReference type="InterPro" id="IPR023867">
    <property type="entry name" value="Sulphatase_maturase_rSAM"/>
</dbReference>
<dbReference type="RefSeq" id="WP_161838022.1">
    <property type="nucleotide sequence ID" value="NZ_CP048000.1"/>
</dbReference>
<dbReference type="InterPro" id="IPR007197">
    <property type="entry name" value="rSAM"/>
</dbReference>
<evidence type="ECO:0000313" key="8">
    <source>
        <dbReference type="Proteomes" id="UP000464314"/>
    </source>
</evidence>
<gene>
    <name evidence="7" type="primary">scfB</name>
    <name evidence="7" type="ORF">Ana3638_10775</name>
</gene>
<dbReference type="GO" id="GO:0046872">
    <property type="term" value="F:metal ion binding"/>
    <property type="evidence" value="ECO:0007669"/>
    <property type="project" value="UniProtKB-KW"/>
</dbReference>
<dbReference type="GO" id="GO:0051536">
    <property type="term" value="F:iron-sulfur cluster binding"/>
    <property type="evidence" value="ECO:0007669"/>
    <property type="project" value="UniProtKB-KW"/>
</dbReference>
<dbReference type="SFLD" id="SFLDG01384">
    <property type="entry name" value="thioether_bond_formation_requi"/>
    <property type="match status" value="1"/>
</dbReference>
<dbReference type="PANTHER" id="PTHR43273">
    <property type="entry name" value="ANAEROBIC SULFATASE-MATURATING ENZYME HOMOLOG ASLB-RELATED"/>
    <property type="match status" value="1"/>
</dbReference>